<evidence type="ECO:0000313" key="2">
    <source>
        <dbReference type="Proteomes" id="UP000000602"/>
    </source>
</evidence>
<reference evidence="2" key="1">
    <citation type="journal article" date="2004" name="Environ. Microbiol.">
        <title>The genome of Desulfotalea psychrophila, a sulfate-reducing bacterium from permanently cold Arctic sediments.</title>
        <authorList>
            <person name="Rabus R."/>
            <person name="Ruepp A."/>
            <person name="Frickey T."/>
            <person name="Rattei T."/>
            <person name="Fartmann B."/>
            <person name="Stark M."/>
            <person name="Bauer M."/>
            <person name="Zibat A."/>
            <person name="Lombardot T."/>
            <person name="Becker I."/>
            <person name="Amann J."/>
            <person name="Gellner K."/>
            <person name="Teeling H."/>
            <person name="Leuschner W.D."/>
            <person name="Gloeckner F.-O."/>
            <person name="Lupas A.N."/>
            <person name="Amann R."/>
            <person name="Klenk H.-P."/>
        </authorList>
    </citation>
    <scope>NUCLEOTIDE SEQUENCE [LARGE SCALE GENOMIC DNA]</scope>
    <source>
        <strain evidence="2">DSM 12343 / LSv54</strain>
    </source>
</reference>
<gene>
    <name evidence="1" type="ordered locus">DP0652</name>
</gene>
<protein>
    <submittedName>
        <fullName evidence="1">Uncharacterized protein</fullName>
    </submittedName>
</protein>
<evidence type="ECO:0000313" key="1">
    <source>
        <dbReference type="EMBL" id="CAG35381.1"/>
    </source>
</evidence>
<organism evidence="1 2">
    <name type="scientific">Desulfotalea psychrophila (strain LSv54 / DSM 12343)</name>
    <dbReference type="NCBI Taxonomy" id="177439"/>
    <lineage>
        <taxon>Bacteria</taxon>
        <taxon>Pseudomonadati</taxon>
        <taxon>Thermodesulfobacteriota</taxon>
        <taxon>Desulfobulbia</taxon>
        <taxon>Desulfobulbales</taxon>
        <taxon>Desulfocapsaceae</taxon>
        <taxon>Desulfotalea</taxon>
    </lineage>
</organism>
<proteinExistence type="predicted"/>
<dbReference type="HOGENOM" id="CLU_2057618_0_0_7"/>
<dbReference type="STRING" id="177439.DP0652"/>
<name>Q6AQJ2_DESPS</name>
<sequence length="119" mass="13747">MKMIRNTFSAKQRNRIFTISIISTLLNSEIRMSSILTMFSLACFLNLAFSRIKQKNLLITYSAMGKNCKKQCASIRKMLKKKANCYQQFAFSNHFNNYYSGLSFRPKRSCTACEQSLPS</sequence>
<dbReference type="Proteomes" id="UP000000602">
    <property type="component" value="Chromosome"/>
</dbReference>
<dbReference type="EMBL" id="CR522870">
    <property type="protein sequence ID" value="CAG35381.1"/>
    <property type="molecule type" value="Genomic_DNA"/>
</dbReference>
<dbReference type="KEGG" id="dps:DP0652"/>
<dbReference type="AlphaFoldDB" id="Q6AQJ2"/>
<keyword evidence="2" id="KW-1185">Reference proteome</keyword>
<accession>Q6AQJ2</accession>